<protein>
    <submittedName>
        <fullName evidence="1">Uncharacterized protein</fullName>
    </submittedName>
</protein>
<evidence type="ECO:0000313" key="1">
    <source>
        <dbReference type="EMBL" id="KDA46166.1"/>
    </source>
</evidence>
<sequence>MEEEREGMITSLVNQNMKLKKQNKLLYQTLKEIEKCNNSLLCDSTYLRGFIDAKVSAIEPIMGEDNDCISKKRVMMRWKN</sequence>
<gene>
    <name evidence="1" type="ORF">Lani381_0850</name>
</gene>
<dbReference type="Proteomes" id="UP000027129">
    <property type="component" value="Unassembled WGS sequence"/>
</dbReference>
<comment type="caution">
    <text evidence="1">The sequence shown here is derived from an EMBL/GenBank/DDBJ whole genome shotgun (WGS) entry which is preliminary data.</text>
</comment>
<name>A0ABR4RRJ6_9LACO</name>
<keyword evidence="2" id="KW-1185">Reference proteome</keyword>
<evidence type="ECO:0000313" key="2">
    <source>
        <dbReference type="Proteomes" id="UP000027129"/>
    </source>
</evidence>
<dbReference type="EMBL" id="JMHU01000007">
    <property type="protein sequence ID" value="KDA46166.1"/>
    <property type="molecule type" value="Genomic_DNA"/>
</dbReference>
<proteinExistence type="predicted"/>
<organism evidence="1 2">
    <name type="scientific">Ligilactobacillus animalis</name>
    <dbReference type="NCBI Taxonomy" id="1605"/>
    <lineage>
        <taxon>Bacteria</taxon>
        <taxon>Bacillati</taxon>
        <taxon>Bacillota</taxon>
        <taxon>Bacilli</taxon>
        <taxon>Lactobacillales</taxon>
        <taxon>Lactobacillaceae</taxon>
        <taxon>Ligilactobacillus</taxon>
    </lineage>
</organism>
<reference evidence="1 2" key="1">
    <citation type="submission" date="2014-04" db="EMBL/GenBank/DDBJ databases">
        <title>Draft Genome Sequence of Lactobacillus animalis 381-IL-28.</title>
        <authorList>
            <person name="Sturino J.M."/>
            <person name="Rajendran M."/>
            <person name="Altermann E."/>
        </authorList>
    </citation>
    <scope>NUCLEOTIDE SEQUENCE [LARGE SCALE GENOMIC DNA]</scope>
    <source>
        <strain evidence="1 2">381-IL-28</strain>
    </source>
</reference>
<dbReference type="RefSeq" id="WP_035448011.1">
    <property type="nucleotide sequence ID" value="NZ_CP195054.1"/>
</dbReference>
<accession>A0ABR4RRJ6</accession>